<dbReference type="EMBL" id="CP099418">
    <property type="protein sequence ID" value="USW47883.1"/>
    <property type="molecule type" value="Genomic_DNA"/>
</dbReference>
<sequence>MTARLDDLPSGLRTAQVLGLTATAALAGKTFGVSFGAVPALLHAPAPLLAKQWKTLYDSDKTLASVLSVFSSGVFAFLAYRDENWTKPAILYTTSSTLLLSLIPYTFLFSEPVNRKLQDKAQTLKAETSSEAGVKQEDTVHGLVDQWATINLGRFVVSAIAAGAAIWAAVDRTDIVPATARLATGANRMGN</sequence>
<evidence type="ECO:0000256" key="4">
    <source>
        <dbReference type="ARBA" id="ARBA00023136"/>
    </source>
</evidence>
<accession>A0A9Q9EG31</accession>
<evidence type="ECO:0000256" key="5">
    <source>
        <dbReference type="ARBA" id="ARBA00034313"/>
    </source>
</evidence>
<keyword evidence="8" id="KW-1185">Reference proteome</keyword>
<evidence type="ECO:0008006" key="9">
    <source>
        <dbReference type="Google" id="ProtNLM"/>
    </source>
</evidence>
<evidence type="ECO:0000256" key="3">
    <source>
        <dbReference type="ARBA" id="ARBA00022989"/>
    </source>
</evidence>
<evidence type="ECO:0000313" key="8">
    <source>
        <dbReference type="Proteomes" id="UP001056384"/>
    </source>
</evidence>
<keyword evidence="3 6" id="KW-1133">Transmembrane helix</keyword>
<comment type="similarity">
    <text evidence="5">Belongs to the anthrone oxygenase family.</text>
</comment>
<dbReference type="Proteomes" id="UP001056384">
    <property type="component" value="Chromosome 1"/>
</dbReference>
<dbReference type="InterPro" id="IPR013901">
    <property type="entry name" value="Anthrone_oxy"/>
</dbReference>
<dbReference type="GO" id="GO:0016020">
    <property type="term" value="C:membrane"/>
    <property type="evidence" value="ECO:0007669"/>
    <property type="project" value="UniProtKB-SubCell"/>
</dbReference>
<proteinExistence type="inferred from homology"/>
<dbReference type="AlphaFoldDB" id="A0A9Q9EG31"/>
<dbReference type="PANTHER" id="PTHR35042:SF1">
    <property type="entry name" value="DUF1772-DOMAIN-CONTAINING PROTEIN"/>
    <property type="match status" value="1"/>
</dbReference>
<keyword evidence="2 6" id="KW-0812">Transmembrane</keyword>
<name>A0A9Q9EG31_9PEZI</name>
<evidence type="ECO:0000313" key="7">
    <source>
        <dbReference type="EMBL" id="USW47883.1"/>
    </source>
</evidence>
<gene>
    <name evidence="7" type="ORF">Slin15195_G012020</name>
</gene>
<feature type="transmembrane region" description="Helical" evidence="6">
    <location>
        <begin position="20"/>
        <end position="42"/>
    </location>
</feature>
<dbReference type="Pfam" id="PF08592">
    <property type="entry name" value="Anthrone_oxy"/>
    <property type="match status" value="1"/>
</dbReference>
<evidence type="ECO:0000256" key="2">
    <source>
        <dbReference type="ARBA" id="ARBA00022692"/>
    </source>
</evidence>
<keyword evidence="4 6" id="KW-0472">Membrane</keyword>
<dbReference type="PANTHER" id="PTHR35042">
    <property type="entry name" value="ANTHRONE OXYGENASE ENCC"/>
    <property type="match status" value="1"/>
</dbReference>
<evidence type="ECO:0000256" key="1">
    <source>
        <dbReference type="ARBA" id="ARBA00004141"/>
    </source>
</evidence>
<evidence type="ECO:0000256" key="6">
    <source>
        <dbReference type="SAM" id="Phobius"/>
    </source>
</evidence>
<organism evidence="7 8">
    <name type="scientific">Septoria linicola</name>
    <dbReference type="NCBI Taxonomy" id="215465"/>
    <lineage>
        <taxon>Eukaryota</taxon>
        <taxon>Fungi</taxon>
        <taxon>Dikarya</taxon>
        <taxon>Ascomycota</taxon>
        <taxon>Pezizomycotina</taxon>
        <taxon>Dothideomycetes</taxon>
        <taxon>Dothideomycetidae</taxon>
        <taxon>Mycosphaerellales</taxon>
        <taxon>Mycosphaerellaceae</taxon>
        <taxon>Septoria</taxon>
    </lineage>
</organism>
<protein>
    <recommendedName>
        <fullName evidence="9">DUF1772-domain-containing protein</fullName>
    </recommendedName>
</protein>
<feature type="transmembrane region" description="Helical" evidence="6">
    <location>
        <begin position="63"/>
        <end position="80"/>
    </location>
</feature>
<comment type="subcellular location">
    <subcellularLocation>
        <location evidence="1">Membrane</location>
        <topology evidence="1">Multi-pass membrane protein</topology>
    </subcellularLocation>
</comment>
<feature type="transmembrane region" description="Helical" evidence="6">
    <location>
        <begin position="92"/>
        <end position="110"/>
    </location>
</feature>
<reference evidence="7" key="1">
    <citation type="submission" date="2022-06" db="EMBL/GenBank/DDBJ databases">
        <title>Complete genome sequences of two strains of the flax pathogen Septoria linicola.</title>
        <authorList>
            <person name="Lapalu N."/>
            <person name="Simon A."/>
            <person name="Demenou B."/>
            <person name="Paumier D."/>
            <person name="Guillot M.-P."/>
            <person name="Gout L."/>
            <person name="Valade R."/>
        </authorList>
    </citation>
    <scope>NUCLEOTIDE SEQUENCE</scope>
    <source>
        <strain evidence="7">SE15195</strain>
    </source>
</reference>